<dbReference type="InterPro" id="IPR012132">
    <property type="entry name" value="GMC_OxRdtase"/>
</dbReference>
<dbReference type="KEGG" id="apln:112905325"/>
<name>A0A7F5RBB8_AGRPL</name>
<evidence type="ECO:0000259" key="5">
    <source>
        <dbReference type="PROSITE" id="PS00624"/>
    </source>
</evidence>
<evidence type="ECO:0000256" key="1">
    <source>
        <dbReference type="ARBA" id="ARBA00010790"/>
    </source>
</evidence>
<comment type="cofactor">
    <cofactor evidence="3">
        <name>FAD</name>
        <dbReference type="ChEBI" id="CHEBI:57692"/>
    </cofactor>
</comment>
<proteinExistence type="inferred from homology"/>
<sequence length="619" mass="70500">MWRSQGLFFMIAILIQACKSDVNVTTDGSRRAKLLIYGSDYDDKPINGEEFDFIIVGAGSAGSAIANRLSEIAQWKILLLEAGYPPVEVHDMPILAPVFQFTPYNWKNLMEKQDYMSLGLEDQRMSWPRGKGIGGSSLINYMIHVRGNRLDYDKWAAMGNPGWSYDDLLPYFMKLEETRTRHQDSQYRGHEGYVKVEDVPIRTRSAETFIEALQQMGYSYVDYNGYQQIGVSYVQATLQDSRRCSAEKAYLRKAQERGNLKIIKKALVTKVIINPITLEAEGVEYERDGMYYTAKARKEVILSAGAFHSPQLLMLSGIGPRYHLSELDIPVLKDLPVGQKMYDHLSFPELVITLNESIVFKASSFGINEFKQYFSNQPSLISTLGGVEALAYLNLNLTNRNPTYPDVELIFMGGGLHSDFGLITRKTFRITDRMYNRIWKPIENENACQILPMLVHPKSYGYIKLKSKDPHVQPKLYGNYLTDAYNEDVRTFIASIRAIQEIIQTPAFQRYNAQLLDTPVPGCELFRFDSDPYWECALRHLAVTLHHQVATCKMGPKYDPEAIVDSSLRVYGIKRLRVADASVIPLPVTAHTNVPAYMIGEKASDIIKQDYMYSPYPNY</sequence>
<keyword evidence="6" id="KW-1185">Reference proteome</keyword>
<keyword evidence="3" id="KW-0274">FAD</keyword>
<dbReference type="GeneID" id="112905325"/>
<dbReference type="PANTHER" id="PTHR11552">
    <property type="entry name" value="GLUCOSE-METHANOL-CHOLINE GMC OXIDOREDUCTASE"/>
    <property type="match status" value="1"/>
</dbReference>
<dbReference type="OrthoDB" id="269227at2759"/>
<organism evidence="6 7">
    <name type="scientific">Agrilus planipennis</name>
    <name type="common">Emerald ash borer</name>
    <name type="synonym">Agrilus marcopoli</name>
    <dbReference type="NCBI Taxonomy" id="224129"/>
    <lineage>
        <taxon>Eukaryota</taxon>
        <taxon>Metazoa</taxon>
        <taxon>Ecdysozoa</taxon>
        <taxon>Arthropoda</taxon>
        <taxon>Hexapoda</taxon>
        <taxon>Insecta</taxon>
        <taxon>Pterygota</taxon>
        <taxon>Neoptera</taxon>
        <taxon>Endopterygota</taxon>
        <taxon>Coleoptera</taxon>
        <taxon>Polyphaga</taxon>
        <taxon>Elateriformia</taxon>
        <taxon>Buprestoidea</taxon>
        <taxon>Buprestidae</taxon>
        <taxon>Agrilinae</taxon>
        <taxon>Agrilus</taxon>
    </lineage>
</organism>
<dbReference type="RefSeq" id="XP_025833271.1">
    <property type="nucleotide sequence ID" value="XM_025977486.1"/>
</dbReference>
<comment type="similarity">
    <text evidence="1">Belongs to the GMC oxidoreductase family.</text>
</comment>
<evidence type="ECO:0000313" key="6">
    <source>
        <dbReference type="Proteomes" id="UP000192223"/>
    </source>
</evidence>
<feature type="signal peptide" evidence="4">
    <location>
        <begin position="1"/>
        <end position="20"/>
    </location>
</feature>
<dbReference type="AlphaFoldDB" id="A0A7F5RBB8"/>
<evidence type="ECO:0000256" key="3">
    <source>
        <dbReference type="PIRSR" id="PIRSR000137-2"/>
    </source>
</evidence>
<dbReference type="Pfam" id="PF00732">
    <property type="entry name" value="GMC_oxred_N"/>
    <property type="match status" value="1"/>
</dbReference>
<dbReference type="PROSITE" id="PS00624">
    <property type="entry name" value="GMC_OXRED_2"/>
    <property type="match status" value="1"/>
</dbReference>
<feature type="chain" id="PRO_5028853966" evidence="4">
    <location>
        <begin position="21"/>
        <end position="619"/>
    </location>
</feature>
<evidence type="ECO:0000313" key="7">
    <source>
        <dbReference type="RefSeq" id="XP_025833271.1"/>
    </source>
</evidence>
<dbReference type="GO" id="GO:0016614">
    <property type="term" value="F:oxidoreductase activity, acting on CH-OH group of donors"/>
    <property type="evidence" value="ECO:0007669"/>
    <property type="project" value="InterPro"/>
</dbReference>
<dbReference type="PROSITE" id="PS51257">
    <property type="entry name" value="PROKAR_LIPOPROTEIN"/>
    <property type="match status" value="1"/>
</dbReference>
<evidence type="ECO:0000256" key="2">
    <source>
        <dbReference type="PIRSR" id="PIRSR000137-1"/>
    </source>
</evidence>
<dbReference type="Gene3D" id="3.30.560.10">
    <property type="entry name" value="Glucose Oxidase, domain 3"/>
    <property type="match status" value="1"/>
</dbReference>
<dbReference type="GO" id="GO:0050660">
    <property type="term" value="F:flavin adenine dinucleotide binding"/>
    <property type="evidence" value="ECO:0007669"/>
    <property type="project" value="InterPro"/>
</dbReference>
<evidence type="ECO:0000256" key="4">
    <source>
        <dbReference type="SAM" id="SignalP"/>
    </source>
</evidence>
<accession>A0A7F5RBB8</accession>
<feature type="binding site" evidence="3">
    <location>
        <position position="268"/>
    </location>
    <ligand>
        <name>FAD</name>
        <dbReference type="ChEBI" id="CHEBI:57692"/>
    </ligand>
</feature>
<dbReference type="SUPFAM" id="SSF51905">
    <property type="entry name" value="FAD/NAD(P)-binding domain"/>
    <property type="match status" value="1"/>
</dbReference>
<dbReference type="PIRSF" id="PIRSF000137">
    <property type="entry name" value="Alcohol_oxidase"/>
    <property type="match status" value="1"/>
</dbReference>
<dbReference type="InParanoid" id="A0A7F5RBB8"/>
<dbReference type="Gene3D" id="3.50.50.60">
    <property type="entry name" value="FAD/NAD(P)-binding domain"/>
    <property type="match status" value="1"/>
</dbReference>
<feature type="domain" description="Glucose-methanol-choline oxidoreductase N-terminal" evidence="5">
    <location>
        <begin position="305"/>
        <end position="319"/>
    </location>
</feature>
<reference evidence="7" key="1">
    <citation type="submission" date="2025-08" db="UniProtKB">
        <authorList>
            <consortium name="RefSeq"/>
        </authorList>
    </citation>
    <scope>IDENTIFICATION</scope>
    <source>
        <tissue evidence="7">Entire body</tissue>
    </source>
</reference>
<dbReference type="Pfam" id="PF05199">
    <property type="entry name" value="GMC_oxred_C"/>
    <property type="match status" value="1"/>
</dbReference>
<feature type="active site" description="Proton donor" evidence="2">
    <location>
        <position position="547"/>
    </location>
</feature>
<dbReference type="SUPFAM" id="SSF54373">
    <property type="entry name" value="FAD-linked reductases, C-terminal domain"/>
    <property type="match status" value="1"/>
</dbReference>
<gene>
    <name evidence="7" type="primary">LOC112905325</name>
</gene>
<dbReference type="Proteomes" id="UP000192223">
    <property type="component" value="Unplaced"/>
</dbReference>
<keyword evidence="3" id="KW-0285">Flavoprotein</keyword>
<protein>
    <submittedName>
        <fullName evidence="7">Glucose dehydrogenase [FAD, quinone]-like</fullName>
    </submittedName>
</protein>
<feature type="active site" description="Proton acceptor" evidence="2">
    <location>
        <position position="591"/>
    </location>
</feature>
<dbReference type="InterPro" id="IPR000172">
    <property type="entry name" value="GMC_OxRdtase_N"/>
</dbReference>
<dbReference type="PANTHER" id="PTHR11552:SF208">
    <property type="entry name" value="RE36204P-RELATED"/>
    <property type="match status" value="1"/>
</dbReference>
<dbReference type="InterPro" id="IPR007867">
    <property type="entry name" value="GMC_OxRtase_C"/>
</dbReference>
<dbReference type="InterPro" id="IPR036188">
    <property type="entry name" value="FAD/NAD-bd_sf"/>
</dbReference>
<keyword evidence="4" id="KW-0732">Signal</keyword>